<dbReference type="Pfam" id="PF04305">
    <property type="entry name" value="DUF455"/>
    <property type="match status" value="1"/>
</dbReference>
<proteinExistence type="predicted"/>
<keyword evidence="2" id="KW-1185">Reference proteome</keyword>
<name>A0A8D4VNQ6_9GAMM</name>
<organism evidence="1 2">
    <name type="scientific">Methylogaea oryzae</name>
    <dbReference type="NCBI Taxonomy" id="1295382"/>
    <lineage>
        <taxon>Bacteria</taxon>
        <taxon>Pseudomonadati</taxon>
        <taxon>Pseudomonadota</taxon>
        <taxon>Gammaproteobacteria</taxon>
        <taxon>Methylococcales</taxon>
        <taxon>Methylococcaceae</taxon>
        <taxon>Methylogaea</taxon>
    </lineage>
</organism>
<dbReference type="InterPro" id="IPR007402">
    <property type="entry name" value="DUF455"/>
</dbReference>
<protein>
    <recommendedName>
        <fullName evidence="3">Ferritin-like domain-containing protein</fullName>
    </recommendedName>
</protein>
<dbReference type="PANTHER" id="PTHR42782:SF4">
    <property type="entry name" value="DUF455 DOMAIN-CONTAINING PROTEIN"/>
    <property type="match status" value="1"/>
</dbReference>
<dbReference type="PANTHER" id="PTHR42782">
    <property type="entry name" value="SI:CH73-314G15.3"/>
    <property type="match status" value="1"/>
</dbReference>
<evidence type="ECO:0000313" key="2">
    <source>
        <dbReference type="Proteomes" id="UP000824988"/>
    </source>
</evidence>
<dbReference type="KEGG" id="moz:MoryE10_18760"/>
<dbReference type="InterPro" id="IPR011197">
    <property type="entry name" value="UCP012318"/>
</dbReference>
<reference evidence="1" key="1">
    <citation type="submission" date="2019-06" db="EMBL/GenBank/DDBJ databases">
        <title>Complete genome sequence of Methylogaea oryzae strain JCM16910.</title>
        <authorList>
            <person name="Asakawa S."/>
        </authorList>
    </citation>
    <scope>NUCLEOTIDE SEQUENCE</scope>
    <source>
        <strain evidence="1">E10</strain>
    </source>
</reference>
<accession>A0A8D4VNQ6</accession>
<dbReference type="CDD" id="cd00657">
    <property type="entry name" value="Ferritin_like"/>
    <property type="match status" value="1"/>
</dbReference>
<evidence type="ECO:0000313" key="1">
    <source>
        <dbReference type="EMBL" id="BBL71270.1"/>
    </source>
</evidence>
<sequence>MSRFVSNIHALAERCLFQPAVEDKLAATRVAWSDQENGRLDLTSHGVVRPIADAAFPERPLRVDPRQVPQRKLTTLEGRVALLHALAHIEFTAIQLAWDILYRFRDMPDQFRIDWLGVAEEEGRHFDMLRQRLRELGADYGDLPAHGGLWQVATDTQDDVLARLALVPRCMEARGLDVTPAMIEKLERVGDQASADHLKIILRDEVGHVTLGSRWFHWECRRRGVEPEDAYFGLLRRHLKGGLRGPFNREARLAAGFSERELSVLDQQG</sequence>
<dbReference type="Proteomes" id="UP000824988">
    <property type="component" value="Chromosome"/>
</dbReference>
<evidence type="ECO:0008006" key="3">
    <source>
        <dbReference type="Google" id="ProtNLM"/>
    </source>
</evidence>
<gene>
    <name evidence="1" type="ORF">MoryE10_18760</name>
</gene>
<dbReference type="AlphaFoldDB" id="A0A8D4VNQ6"/>
<dbReference type="EMBL" id="AP019782">
    <property type="protein sequence ID" value="BBL71270.1"/>
    <property type="molecule type" value="Genomic_DNA"/>
</dbReference>
<dbReference type="PIRSF" id="PIRSF012318">
    <property type="entry name" value="UCP012318"/>
    <property type="match status" value="1"/>
</dbReference>